<reference evidence="2" key="2">
    <citation type="submission" date="2015-09" db="EMBL/GenBank/DDBJ databases">
        <title>Draft genome sequence of a multidrug-resistant Chryseobacterium indologenes isolate from Malaysia.</title>
        <authorList>
            <person name="Yu C.Y."/>
            <person name="Ang G.Y."/>
            <person name="Chan K.-G."/>
        </authorList>
    </citation>
    <scope>NUCLEOTIDE SEQUENCE [LARGE SCALE GENOMIC DNA]</scope>
    <source>
        <strain evidence="2">CI_885</strain>
    </source>
</reference>
<evidence type="ECO:0000313" key="1">
    <source>
        <dbReference type="EMBL" id="KPE50106.1"/>
    </source>
</evidence>
<proteinExistence type="predicted"/>
<protein>
    <submittedName>
        <fullName evidence="1">Uncharacterized protein</fullName>
    </submittedName>
</protein>
<dbReference type="EMBL" id="LJOD01000012">
    <property type="protein sequence ID" value="KPE50106.1"/>
    <property type="molecule type" value="Genomic_DNA"/>
</dbReference>
<dbReference type="RefSeq" id="WP_062701483.1">
    <property type="nucleotide sequence ID" value="NZ_LJOD01000012.1"/>
</dbReference>
<dbReference type="Proteomes" id="UP000037953">
    <property type="component" value="Unassembled WGS sequence"/>
</dbReference>
<dbReference type="PATRIC" id="fig|253.9.peg.1306"/>
<name>A0A0N0ZT74_CHRID</name>
<comment type="caution">
    <text evidence="1">The sequence shown here is derived from an EMBL/GenBank/DDBJ whole genome shotgun (WGS) entry which is preliminary data.</text>
</comment>
<reference evidence="1 2" key="1">
    <citation type="journal article" date="2015" name="Genom Data">
        <title>Draft genome sequence of a multidrug-resistant Chryseobacterium indologenes isolate from Malaysia.</title>
        <authorList>
            <person name="Yu C.Y."/>
            <person name="Ang G.Y."/>
            <person name="Cheng H.J."/>
            <person name="Cheong Y.M."/>
            <person name="Yin W.F."/>
            <person name="Chan K.G."/>
        </authorList>
    </citation>
    <scope>NUCLEOTIDE SEQUENCE [LARGE SCALE GENOMIC DNA]</scope>
    <source>
        <strain evidence="1 2">CI_885</strain>
    </source>
</reference>
<organism evidence="1 2">
    <name type="scientific">Chryseobacterium indologenes</name>
    <name type="common">Flavobacterium indologenes</name>
    <dbReference type="NCBI Taxonomy" id="253"/>
    <lineage>
        <taxon>Bacteria</taxon>
        <taxon>Pseudomonadati</taxon>
        <taxon>Bacteroidota</taxon>
        <taxon>Flavobacteriia</taxon>
        <taxon>Flavobacteriales</taxon>
        <taxon>Weeksellaceae</taxon>
        <taxon>Chryseobacterium group</taxon>
        <taxon>Chryseobacterium</taxon>
    </lineage>
</organism>
<accession>A0A0N0ZT74</accession>
<sequence length="167" mass="19572">MRVHKKDDYVRYVGNYPYTHDSSKDLIGLIDEISPNNIEAKIFVETHSMLVRLDQLRPLETKEEHLINLGFTKVVKNNMNIYQKGNLTISETAFVLNQLFINAGFRLGDLSGLNDTVIRNNYLDQNLEFNMNKFQQDFPNLNNINDFIEVYSKYHINFSRKVFFGDL</sequence>
<gene>
    <name evidence="1" type="ORF">AOB46_16845</name>
</gene>
<dbReference type="AlphaFoldDB" id="A0A0N0ZT74"/>
<evidence type="ECO:0000313" key="2">
    <source>
        <dbReference type="Proteomes" id="UP000037953"/>
    </source>
</evidence>